<protein>
    <submittedName>
        <fullName evidence="1">YhcH/YjgK/YiaL family protein</fullName>
    </submittedName>
</protein>
<evidence type="ECO:0000313" key="1">
    <source>
        <dbReference type="EMBL" id="MDW6018300.1"/>
    </source>
</evidence>
<dbReference type="Pfam" id="PF04074">
    <property type="entry name" value="DUF386"/>
    <property type="match status" value="1"/>
</dbReference>
<dbReference type="PANTHER" id="PTHR34986">
    <property type="entry name" value="EVOLVED BETA-GALACTOSIDASE SUBUNIT BETA"/>
    <property type="match status" value="1"/>
</dbReference>
<evidence type="ECO:0000313" key="2">
    <source>
        <dbReference type="Proteomes" id="UP001272325"/>
    </source>
</evidence>
<dbReference type="SUPFAM" id="SSF51197">
    <property type="entry name" value="Clavaminate synthase-like"/>
    <property type="match status" value="1"/>
</dbReference>
<keyword evidence="2" id="KW-1185">Reference proteome</keyword>
<dbReference type="EMBL" id="JAWRCN010000001">
    <property type="protein sequence ID" value="MDW6018300.1"/>
    <property type="molecule type" value="Genomic_DNA"/>
</dbReference>
<dbReference type="PANTHER" id="PTHR34986:SF1">
    <property type="entry name" value="PROTEIN YIAL"/>
    <property type="match status" value="1"/>
</dbReference>
<dbReference type="NCBIfam" id="TIGR00022">
    <property type="entry name" value="YhcH/YjgK/YiaL family protein"/>
    <property type="match status" value="1"/>
</dbReference>
<dbReference type="Proteomes" id="UP001272325">
    <property type="component" value="Unassembled WGS sequence"/>
</dbReference>
<dbReference type="Gene3D" id="2.60.120.370">
    <property type="entry name" value="YhcH/YjgK/YiaL"/>
    <property type="match status" value="1"/>
</dbReference>
<reference evidence="1 2" key="1">
    <citation type="submission" date="2023-11" db="EMBL/GenBank/DDBJ databases">
        <title>Plant-associative lifestyle of Vibrio porteresiae and its evolutionary dynamics.</title>
        <authorList>
            <person name="Rameshkumar N."/>
            <person name="Kirti K."/>
        </authorList>
    </citation>
    <scope>NUCLEOTIDE SEQUENCE [LARGE SCALE GENOMIC DNA]</scope>
    <source>
        <strain evidence="1 2">MSSRF60</strain>
    </source>
</reference>
<name>A0ABU4ILA2_9VIBR</name>
<comment type="caution">
    <text evidence="1">The sequence shown here is derived from an EMBL/GenBank/DDBJ whole genome shotgun (WGS) entry which is preliminary data.</text>
</comment>
<gene>
    <name evidence="1" type="ORF">SBW85_11255</name>
</gene>
<proteinExistence type="predicted"/>
<dbReference type="InterPro" id="IPR004375">
    <property type="entry name" value="NanQ/TabA/YiaL"/>
</dbReference>
<organism evidence="1 2">
    <name type="scientific">Vibrio plantisponsor</name>
    <dbReference type="NCBI Taxonomy" id="664643"/>
    <lineage>
        <taxon>Bacteria</taxon>
        <taxon>Pseudomonadati</taxon>
        <taxon>Pseudomonadota</taxon>
        <taxon>Gammaproteobacteria</taxon>
        <taxon>Vibrionales</taxon>
        <taxon>Vibrionaceae</taxon>
        <taxon>Vibrio</taxon>
    </lineage>
</organism>
<accession>A0ABU4ILA2</accession>
<sequence length="154" mass="17763">MIFTTVKSTKWMLDNYKLYGIINEIMDMNPLNFPVGITKVDGDNLFVNRISGETKLFEDSLSEIHKKYIDVHIVLKGNEKYRAALEITNPDEVADFDLEKDAGLQRIVDDEQEFILKEEQCAIFFPGEWHRPMLAVSEIEGIEKIVIKINKALL</sequence>
<dbReference type="RefSeq" id="WP_171138882.1">
    <property type="nucleotide sequence ID" value="NZ_AP024893.1"/>
</dbReference>
<dbReference type="InterPro" id="IPR037012">
    <property type="entry name" value="NanQ/TabA/YiaL_sf"/>
</dbReference>